<dbReference type="HOGENOM" id="CLU_609186_0_0_2"/>
<accession>A2BJU3</accession>
<dbReference type="EMBL" id="CP000493">
    <property type="protein sequence ID" value="ABM80254.1"/>
    <property type="molecule type" value="Genomic_DNA"/>
</dbReference>
<dbReference type="AlphaFoldDB" id="A2BJU3"/>
<evidence type="ECO:0000313" key="2">
    <source>
        <dbReference type="EMBL" id="ABM80254.1"/>
    </source>
</evidence>
<dbReference type="Pfam" id="PF01935">
    <property type="entry name" value="DUF87"/>
    <property type="match status" value="1"/>
</dbReference>
<evidence type="ECO:0000313" key="3">
    <source>
        <dbReference type="Proteomes" id="UP000002593"/>
    </source>
</evidence>
<dbReference type="EnsemblBacteria" id="ABM80254">
    <property type="protein sequence ID" value="ABM80254"/>
    <property type="gene ID" value="Hbut_0386"/>
</dbReference>
<sequence length="449" mass="48959">MSSYTVELVGRIERLYGLLAGVGGYYVFECWRGRCSSRIEVPRSYAGVVESIPGIVFSRSRSCSDGPLLPPPRSASVGGRAFLDTNAPGLGVIIGFSGVEPVYLPIEDLYRHVAILGATGSGKTHTAARIAACASLLGVRVVIVDWHGEYPSLLERVGARYTVLRGSKLPRVAMLSELLLLEESIAGIEKVLELSQFQSTLLAAVLALGSRPKLHTAKSLTDVLAGRVPGDVLDRAPERLAENTLQALLDVMKEMYQSLNEASKAEKEIWLAVIRRLSHLAMSDYADLIRLYGGEPLAETRENPVVLDVSSIRSPRIRKLYTLLLIQQLYSLALRGKIENTVIVVDEAQHILLTPTVTELLAEARKYGLGLVAVTQSPRLIEEYGLHNFNTIIVHRLSSANDRAVAAQLLGDRDLADIIGRLKPGEAIVSMQQAETPIPITVRLEKPCS</sequence>
<dbReference type="eggNOG" id="arCOG00286">
    <property type="taxonomic scope" value="Archaea"/>
</dbReference>
<gene>
    <name evidence="2" type="ordered locus">Hbut_0386</name>
</gene>
<dbReference type="InterPro" id="IPR002789">
    <property type="entry name" value="HerA_central"/>
</dbReference>
<dbReference type="SUPFAM" id="SSF52540">
    <property type="entry name" value="P-loop containing nucleoside triphosphate hydrolases"/>
    <property type="match status" value="1"/>
</dbReference>
<dbReference type="Gene3D" id="3.40.50.300">
    <property type="entry name" value="P-loop containing nucleotide triphosphate hydrolases"/>
    <property type="match status" value="2"/>
</dbReference>
<dbReference type="InterPro" id="IPR027417">
    <property type="entry name" value="P-loop_NTPase"/>
</dbReference>
<dbReference type="PANTHER" id="PTHR30121:SF11">
    <property type="entry name" value="AAA+ ATPASE DOMAIN-CONTAINING PROTEIN"/>
    <property type="match status" value="1"/>
</dbReference>
<feature type="domain" description="AAA+ ATPase" evidence="1">
    <location>
        <begin position="109"/>
        <end position="399"/>
    </location>
</feature>
<dbReference type="KEGG" id="hbu:Hbut_0386"/>
<dbReference type="SMART" id="SM00382">
    <property type="entry name" value="AAA"/>
    <property type="match status" value="1"/>
</dbReference>
<reference evidence="2 3" key="1">
    <citation type="journal article" date="2007" name="Archaea">
        <title>The genome of Hyperthermus butylicus: a sulfur-reducing, peptide fermenting, neutrophilic Crenarchaeote growing up to 108 degrees C.</title>
        <authorList>
            <person name="Brugger K."/>
            <person name="Chen L."/>
            <person name="Stark M."/>
            <person name="Zibat A."/>
            <person name="Redder P."/>
            <person name="Ruepp A."/>
            <person name="Awayez M."/>
            <person name="She Q."/>
            <person name="Garrett R.A."/>
            <person name="Klenk H.P."/>
        </authorList>
    </citation>
    <scope>NUCLEOTIDE SEQUENCE [LARGE SCALE GENOMIC DNA]</scope>
    <source>
        <strain evidence="3">DSM 5456 / JCM 9403 / PLM1-5</strain>
    </source>
</reference>
<dbReference type="InterPro" id="IPR003593">
    <property type="entry name" value="AAA+_ATPase"/>
</dbReference>
<dbReference type="Pfam" id="PF12696">
    <property type="entry name" value="TraG-D_C"/>
    <property type="match status" value="1"/>
</dbReference>
<dbReference type="PANTHER" id="PTHR30121">
    <property type="entry name" value="UNCHARACTERIZED PROTEIN YJGR-RELATED"/>
    <property type="match status" value="1"/>
</dbReference>
<keyword evidence="3" id="KW-1185">Reference proteome</keyword>
<organism evidence="2 3">
    <name type="scientific">Hyperthermus butylicus (strain DSM 5456 / JCM 9403 / PLM1-5)</name>
    <dbReference type="NCBI Taxonomy" id="415426"/>
    <lineage>
        <taxon>Archaea</taxon>
        <taxon>Thermoproteota</taxon>
        <taxon>Thermoprotei</taxon>
        <taxon>Desulfurococcales</taxon>
        <taxon>Pyrodictiaceae</taxon>
        <taxon>Hyperthermus</taxon>
    </lineage>
</organism>
<evidence type="ECO:0000259" key="1">
    <source>
        <dbReference type="SMART" id="SM00382"/>
    </source>
</evidence>
<name>A2BJU3_HYPBU</name>
<dbReference type="CDD" id="cd01127">
    <property type="entry name" value="TrwB_TraG_TraD_VirD4"/>
    <property type="match status" value="1"/>
</dbReference>
<proteinExistence type="predicted"/>
<protein>
    <submittedName>
        <fullName evidence="2">ATPase</fullName>
    </submittedName>
</protein>
<dbReference type="InterPro" id="IPR032689">
    <property type="entry name" value="TraG-D_C"/>
</dbReference>
<dbReference type="InterPro" id="IPR051162">
    <property type="entry name" value="T4SS_component"/>
</dbReference>
<dbReference type="Proteomes" id="UP000002593">
    <property type="component" value="Chromosome"/>
</dbReference>